<protein>
    <submittedName>
        <fullName evidence="1">LysR family transcriptional regulator</fullName>
    </submittedName>
</protein>
<organism evidence="1">
    <name type="scientific">Haemonchus placei</name>
    <name type="common">Barber's pole worm</name>
    <dbReference type="NCBI Taxonomy" id="6290"/>
    <lineage>
        <taxon>Eukaryota</taxon>
        <taxon>Metazoa</taxon>
        <taxon>Ecdysozoa</taxon>
        <taxon>Nematoda</taxon>
        <taxon>Chromadorea</taxon>
        <taxon>Rhabditida</taxon>
        <taxon>Rhabditina</taxon>
        <taxon>Rhabditomorpha</taxon>
        <taxon>Strongyloidea</taxon>
        <taxon>Trichostrongylidae</taxon>
        <taxon>Haemonchus</taxon>
    </lineage>
</organism>
<dbReference type="AlphaFoldDB" id="A0A0N4WG81"/>
<name>A0A0N4WG81_HAEPC</name>
<sequence length="34" mass="3965">LIDFIQSPLFISMRRLQMVASTVSAFNTPSYRHH</sequence>
<accession>A0A0N4WG81</accession>
<dbReference type="WBParaSite" id="HPLM_0000979201-mRNA-1">
    <property type="protein sequence ID" value="HPLM_0000979201-mRNA-1"/>
    <property type="gene ID" value="HPLM_0000979201"/>
</dbReference>
<reference evidence="1" key="1">
    <citation type="submission" date="2017-02" db="UniProtKB">
        <authorList>
            <consortium name="WormBaseParasite"/>
        </authorList>
    </citation>
    <scope>IDENTIFICATION</scope>
</reference>
<evidence type="ECO:0000313" key="1">
    <source>
        <dbReference type="WBParaSite" id="HPLM_0000979201-mRNA-1"/>
    </source>
</evidence>
<proteinExistence type="predicted"/>